<dbReference type="PROSITE" id="PS50294">
    <property type="entry name" value="WD_REPEATS_REGION"/>
    <property type="match status" value="1"/>
</dbReference>
<evidence type="ECO:0000259" key="6">
    <source>
        <dbReference type="Pfam" id="PF23609"/>
    </source>
</evidence>
<dbReference type="InterPro" id="IPR019775">
    <property type="entry name" value="WD40_repeat_CS"/>
</dbReference>
<evidence type="ECO:0000256" key="1">
    <source>
        <dbReference type="ARBA" id="ARBA00005672"/>
    </source>
</evidence>
<feature type="region of interest" description="Disordered" evidence="5">
    <location>
        <begin position="341"/>
        <end position="366"/>
    </location>
</feature>
<dbReference type="PANTHER" id="PTHR14205:SF15">
    <property type="entry name" value="EARP AND GARP COMPLEX-INTERACTING PROTEIN 1"/>
    <property type="match status" value="1"/>
</dbReference>
<name>A0A8J5X1B5_DIALT</name>
<dbReference type="Gene3D" id="2.130.10.10">
    <property type="entry name" value="YVTN repeat-like/Quinoprotein amine dehydrogenase"/>
    <property type="match status" value="1"/>
</dbReference>
<comment type="caution">
    <text evidence="7">The sequence shown here is derived from an EMBL/GenBank/DDBJ whole genome shotgun (WGS) entry which is preliminary data.</text>
</comment>
<dbReference type="OrthoDB" id="196957at2759"/>
<dbReference type="AlphaFoldDB" id="A0A8J5X1B5"/>
<dbReference type="Pfam" id="PF00400">
    <property type="entry name" value="WD40"/>
    <property type="match status" value="2"/>
</dbReference>
<proteinExistence type="inferred from homology"/>
<organism evidence="7 8">
    <name type="scientific">Diacronema lutheri</name>
    <name type="common">Unicellular marine alga</name>
    <name type="synonym">Monochrysis lutheri</name>
    <dbReference type="NCBI Taxonomy" id="2081491"/>
    <lineage>
        <taxon>Eukaryota</taxon>
        <taxon>Haptista</taxon>
        <taxon>Haptophyta</taxon>
        <taxon>Pavlovophyceae</taxon>
        <taxon>Pavlovales</taxon>
        <taxon>Pavlovaceae</taxon>
        <taxon>Diacronema</taxon>
    </lineage>
</organism>
<dbReference type="Proteomes" id="UP000751190">
    <property type="component" value="Unassembled WGS sequence"/>
</dbReference>
<dbReference type="PROSITE" id="PS50082">
    <property type="entry name" value="WD_REPEATS_2"/>
    <property type="match status" value="1"/>
</dbReference>
<keyword evidence="2 4" id="KW-0853">WD repeat</keyword>
<comment type="similarity">
    <text evidence="1">Belongs to the WD repeat EIPR1 family.</text>
</comment>
<evidence type="ECO:0000313" key="7">
    <source>
        <dbReference type="EMBL" id="KAG8458231.1"/>
    </source>
</evidence>
<dbReference type="InterPro" id="IPR040323">
    <property type="entry name" value="EIPR1"/>
</dbReference>
<dbReference type="OMA" id="HKYAILR"/>
<dbReference type="GO" id="GO:0016567">
    <property type="term" value="P:protein ubiquitination"/>
    <property type="evidence" value="ECO:0007669"/>
    <property type="project" value="TreeGrafter"/>
</dbReference>
<dbReference type="InterPro" id="IPR015943">
    <property type="entry name" value="WD40/YVTN_repeat-like_dom_sf"/>
</dbReference>
<evidence type="ECO:0000256" key="2">
    <source>
        <dbReference type="ARBA" id="ARBA00022574"/>
    </source>
</evidence>
<keyword evidence="3" id="KW-0677">Repeat</keyword>
<dbReference type="InterPro" id="IPR059104">
    <property type="entry name" value="Beta-prop_EIPR1-like"/>
</dbReference>
<reference evidence="7" key="1">
    <citation type="submission" date="2021-05" db="EMBL/GenBank/DDBJ databases">
        <title>The genome of the haptophyte Pavlova lutheri (Diacronema luteri, Pavlovales) - a model for lipid biosynthesis in eukaryotic algae.</title>
        <authorList>
            <person name="Hulatt C.J."/>
            <person name="Posewitz M.C."/>
        </authorList>
    </citation>
    <scope>NUCLEOTIDE SEQUENCE</scope>
    <source>
        <strain evidence="7">NIVA-4/92</strain>
    </source>
</reference>
<dbReference type="InterPro" id="IPR036322">
    <property type="entry name" value="WD40_repeat_dom_sf"/>
</dbReference>
<dbReference type="PANTHER" id="PTHR14205">
    <property type="entry name" value="WD-REPEAT PROTEIN"/>
    <property type="match status" value="1"/>
</dbReference>
<feature type="repeat" description="WD" evidence="4">
    <location>
        <begin position="233"/>
        <end position="275"/>
    </location>
</feature>
<sequence length="414" mass="42750">MAAVSYELKSQARCLAAVEGDSDRSRFLVSTLNLRAPNELHVVEFSEDTNELLPIAVYAAPHETWGLAACPLPAHASKLLAVLNDNGAAHYAALTSVPVLDADDLGAPPRAGATPLAPLPETVRLVPSAGSGAAHGLLRHALWTPSEDASSAVTVQPGALCLWPLDRGDGTPSASASCTAAAAFGAPTPGGPDGCIESACCDLHHVHTIALGSAAGAISTVDLRTMKAAVALPNAHRSCVRVLAYNPNRPYALLSAGDDGAMKFWDLRRAKAITDAAAAQSAAPAAAGAAPAAAGGACMLRLGGVHLHWTTCALFNRFHDQLVLTAGTDAAVKLWRVSSVSSAPPSSEPLDADDGDGERDGDKDGLVRSLSEHDESVYSIVWSAADAWLFASLSLDGKLCAHYVPAAEKYRILL</sequence>
<gene>
    <name evidence="7" type="ORF">KFE25_001523</name>
</gene>
<protein>
    <recommendedName>
        <fullName evidence="6">EIPR1-like beta-propeller domain-containing protein</fullName>
    </recommendedName>
</protein>
<dbReference type="SUPFAM" id="SSF50978">
    <property type="entry name" value="WD40 repeat-like"/>
    <property type="match status" value="1"/>
</dbReference>
<dbReference type="Pfam" id="PF23609">
    <property type="entry name" value="Beta-prop_EIPR1"/>
    <property type="match status" value="1"/>
</dbReference>
<evidence type="ECO:0000256" key="5">
    <source>
        <dbReference type="SAM" id="MobiDB-lite"/>
    </source>
</evidence>
<feature type="domain" description="EIPR1-like beta-propeller" evidence="6">
    <location>
        <begin position="1"/>
        <end position="82"/>
    </location>
</feature>
<evidence type="ECO:0000256" key="3">
    <source>
        <dbReference type="ARBA" id="ARBA00022737"/>
    </source>
</evidence>
<keyword evidence="8" id="KW-1185">Reference proteome</keyword>
<dbReference type="SMART" id="SM00320">
    <property type="entry name" value="WD40"/>
    <property type="match status" value="3"/>
</dbReference>
<dbReference type="EMBL" id="JAGTXO010000055">
    <property type="protein sequence ID" value="KAG8458231.1"/>
    <property type="molecule type" value="Genomic_DNA"/>
</dbReference>
<accession>A0A8J5X1B5</accession>
<evidence type="ECO:0000313" key="8">
    <source>
        <dbReference type="Proteomes" id="UP000751190"/>
    </source>
</evidence>
<evidence type="ECO:0000256" key="4">
    <source>
        <dbReference type="PROSITE-ProRule" id="PRU00221"/>
    </source>
</evidence>
<dbReference type="PROSITE" id="PS00678">
    <property type="entry name" value="WD_REPEATS_1"/>
    <property type="match status" value="1"/>
</dbReference>
<dbReference type="InterPro" id="IPR001680">
    <property type="entry name" value="WD40_rpt"/>
</dbReference>